<gene>
    <name evidence="2" type="ORF">SEUCBS140593_006770</name>
</gene>
<proteinExistence type="predicted"/>
<reference evidence="2 3" key="1">
    <citation type="submission" date="2024-01" db="EMBL/GenBank/DDBJ databases">
        <authorList>
            <person name="Allen C."/>
            <person name="Tagirdzhanova G."/>
        </authorList>
    </citation>
    <scope>NUCLEOTIDE SEQUENCE [LARGE SCALE GENOMIC DNA]</scope>
</reference>
<organism evidence="2 3">
    <name type="scientific">Sporothrix eucalyptigena</name>
    <dbReference type="NCBI Taxonomy" id="1812306"/>
    <lineage>
        <taxon>Eukaryota</taxon>
        <taxon>Fungi</taxon>
        <taxon>Dikarya</taxon>
        <taxon>Ascomycota</taxon>
        <taxon>Pezizomycotina</taxon>
        <taxon>Sordariomycetes</taxon>
        <taxon>Sordariomycetidae</taxon>
        <taxon>Ophiostomatales</taxon>
        <taxon>Ophiostomataceae</taxon>
        <taxon>Sporothrix</taxon>
    </lineage>
</organism>
<dbReference type="Gene3D" id="2.60.120.260">
    <property type="entry name" value="Galactose-binding domain-like"/>
    <property type="match status" value="1"/>
</dbReference>
<dbReference type="Proteomes" id="UP001642482">
    <property type="component" value="Unassembled WGS sequence"/>
</dbReference>
<evidence type="ECO:0000313" key="2">
    <source>
        <dbReference type="EMBL" id="CAK7228012.1"/>
    </source>
</evidence>
<name>A0ABP0C7L6_9PEZI</name>
<sequence length="217" mass="22943">MRTTPFVTLGCLLWASAAVLANPCKPSKPSSSSVVPSASPSPSLCPDLILKPNFPSDWGIDWYVLPGGNGPTYNYGVMSECGTDADAPATCFYIYTTASSQNNPTTLTQDGIPVTPGATYLLTFRFRVASDSGVDGMTVSLNGVVVQDVSFLVESQLIDNSWHDVSVSWTAPTIGSTDYPDTSVASLAIAVPDTLAQAITLQMIDFFMNTCAEGSYV</sequence>
<feature type="signal peptide" evidence="1">
    <location>
        <begin position="1"/>
        <end position="21"/>
    </location>
</feature>
<evidence type="ECO:0000256" key="1">
    <source>
        <dbReference type="SAM" id="SignalP"/>
    </source>
</evidence>
<evidence type="ECO:0008006" key="4">
    <source>
        <dbReference type="Google" id="ProtNLM"/>
    </source>
</evidence>
<dbReference type="EMBL" id="CAWUHD010000076">
    <property type="protein sequence ID" value="CAK7228012.1"/>
    <property type="molecule type" value="Genomic_DNA"/>
</dbReference>
<comment type="caution">
    <text evidence="2">The sequence shown here is derived from an EMBL/GenBank/DDBJ whole genome shotgun (WGS) entry which is preliminary data.</text>
</comment>
<protein>
    <recommendedName>
        <fullName evidence="4">CBM-cenC domain-containing protein</fullName>
    </recommendedName>
</protein>
<feature type="chain" id="PRO_5047082161" description="CBM-cenC domain-containing protein" evidence="1">
    <location>
        <begin position="22"/>
        <end position="217"/>
    </location>
</feature>
<keyword evidence="1" id="KW-0732">Signal</keyword>
<keyword evidence="3" id="KW-1185">Reference proteome</keyword>
<accession>A0ABP0C7L6</accession>
<evidence type="ECO:0000313" key="3">
    <source>
        <dbReference type="Proteomes" id="UP001642482"/>
    </source>
</evidence>